<evidence type="ECO:0000256" key="9">
    <source>
        <dbReference type="PROSITE-ProRule" id="PRU00196"/>
    </source>
</evidence>
<feature type="domain" description="SRCR" evidence="13">
    <location>
        <begin position="947"/>
        <end position="1016"/>
    </location>
</feature>
<feature type="domain" description="SRCR" evidence="13">
    <location>
        <begin position="313"/>
        <end position="411"/>
    </location>
</feature>
<feature type="domain" description="SRCR" evidence="13">
    <location>
        <begin position="1011"/>
        <end position="1117"/>
    </location>
</feature>
<feature type="disulfide bond" evidence="9">
    <location>
        <begin position="897"/>
        <end position="907"/>
    </location>
</feature>
<organism evidence="14 15">
    <name type="scientific">Hucho hucho</name>
    <name type="common">huchen</name>
    <dbReference type="NCBI Taxonomy" id="62062"/>
    <lineage>
        <taxon>Eukaryota</taxon>
        <taxon>Metazoa</taxon>
        <taxon>Chordata</taxon>
        <taxon>Craniata</taxon>
        <taxon>Vertebrata</taxon>
        <taxon>Euteleostomi</taxon>
        <taxon>Actinopterygii</taxon>
        <taxon>Neopterygii</taxon>
        <taxon>Teleostei</taxon>
        <taxon>Protacanthopterygii</taxon>
        <taxon>Salmoniformes</taxon>
        <taxon>Salmonidae</taxon>
        <taxon>Salmoninae</taxon>
        <taxon>Hucho</taxon>
    </lineage>
</organism>
<keyword evidence="5 11" id="KW-1133">Transmembrane helix</keyword>
<feature type="domain" description="SRCR" evidence="13">
    <location>
        <begin position="24"/>
        <end position="123"/>
    </location>
</feature>
<evidence type="ECO:0000256" key="1">
    <source>
        <dbReference type="ARBA" id="ARBA00004167"/>
    </source>
</evidence>
<evidence type="ECO:0000256" key="10">
    <source>
        <dbReference type="SAM" id="MobiDB-lite"/>
    </source>
</evidence>
<dbReference type="GO" id="GO:0031638">
    <property type="term" value="P:zymogen activation"/>
    <property type="evidence" value="ECO:0007669"/>
    <property type="project" value="TreeGrafter"/>
</dbReference>
<dbReference type="GeneTree" id="ENSGT00950000183145"/>
<comment type="subcellular location">
    <subcellularLocation>
        <location evidence="1">Membrane</location>
        <topology evidence="1">Single-pass membrane protein</topology>
    </subcellularLocation>
</comment>
<feature type="domain" description="SRCR" evidence="13">
    <location>
        <begin position="416"/>
        <end position="555"/>
    </location>
</feature>
<evidence type="ECO:0000256" key="3">
    <source>
        <dbReference type="ARBA" id="ARBA00022729"/>
    </source>
</evidence>
<keyword evidence="6 11" id="KW-0472">Membrane</keyword>
<feature type="disulfide bond" evidence="9">
    <location>
        <begin position="989"/>
        <end position="999"/>
    </location>
</feature>
<keyword evidence="3 12" id="KW-0732">Signal</keyword>
<keyword evidence="7 9" id="KW-1015">Disulfide bond</keyword>
<dbReference type="GO" id="GO:0005886">
    <property type="term" value="C:plasma membrane"/>
    <property type="evidence" value="ECO:0007669"/>
    <property type="project" value="TreeGrafter"/>
</dbReference>
<feature type="region of interest" description="Disordered" evidence="10">
    <location>
        <begin position="1287"/>
        <end position="1311"/>
    </location>
</feature>
<keyword evidence="4" id="KW-0677">Repeat</keyword>
<evidence type="ECO:0000313" key="15">
    <source>
        <dbReference type="Proteomes" id="UP000314982"/>
    </source>
</evidence>
<feature type="transmembrane region" description="Helical" evidence="11">
    <location>
        <begin position="1132"/>
        <end position="1153"/>
    </location>
</feature>
<feature type="region of interest" description="Disordered" evidence="10">
    <location>
        <begin position="1174"/>
        <end position="1270"/>
    </location>
</feature>
<dbReference type="Gene3D" id="3.10.250.10">
    <property type="entry name" value="SRCR-like domain"/>
    <property type="match status" value="11"/>
</dbReference>
<evidence type="ECO:0000256" key="6">
    <source>
        <dbReference type="ARBA" id="ARBA00023136"/>
    </source>
</evidence>
<protein>
    <recommendedName>
        <fullName evidence="13">SRCR domain-containing protein</fullName>
    </recommendedName>
</protein>
<dbReference type="SUPFAM" id="SSF56487">
    <property type="entry name" value="SRCR-like"/>
    <property type="match status" value="11"/>
</dbReference>
<sequence>MWFLLLLWYASSPHLSSTQVADRLILQGGNGPCEGYVEIFHNGIWGIVGDQKWKPNNEKVICKSIGCGTSKSSKDILFPKDMPTTWMNEVECNGNEDYLWECMFPGWNISSYTKDTVKEITCSDTIQLELESLPVFRCAGTLKYKTISMEKVKETGYFCNTNWDKKHADLVCEHLKCGQSKRLPAAGTYSQRMKDEKNPVIFKAIQCSSVEYQKHIWQCITKASGPCKEPVSVICSDHPHFHLQGGSNACSGQLEVDDDEGVWKPVCQSQYKLNKSSHDLCLHMRCGTSHSQEPMVCDSSKNISLDCPDKVSLSLLKDDRSQNVGHCFGSVYFNHSGTLEAVCSTSWDEKDGRVVCRELGCGEVVSVSSQPQEGGKHDLVDCKGSEASLWHCLAKHYENTTSCKKASVICSGSVKVRLSDGPGRCAGRVEIQHEGVWKSVRASNWNNENSKVICNQMICGDASTHTDSFIEGTSQVMNNEVTCTSDSKSISNCIKPTNKQPQQGKNKMLTCQEHAVVFLMGNCSGKVGIEQARKSYWLSGSNATFDRQTATVVCQQMDCGDATSFNFESTSGTTDLWKYSYNCLERKKSLFDCERSERLSNHSIASVICSGSKRVSLKVNATDTGNCWGKVDVCLNGACGGVCEDAWTEQESIMLCKDLKCGSAIYPLSYLKKSQSASDNITISSVHSTQQTTSMSQCNMVKNVDQSYCKDKPVYVVCSGSVKAKLMYHGERCSGNVEMFYQGNWRPVCKTALENQDVQNTICREQACGHGVKPLSFFGPSSENAGAVVSGLTCNANSNSSAECTVTVTNTNIQQCALGGLQCSEWRRMMLKLGNGACEGYVFVYSGAGSQAVSSDGWTETESKVLCKDLGCGAYINHTAKEKADDHGLLWGKKYSCRGETNSIWDCEVNNRPSQNQSIYLQCQDNRTASLGDPGNCSGQVMLNNLSVCYDNWDDSHSKIACQEQQCSNSISLEKNNKGSQVDAHFVSCSGTESNLGQCKTTRGTCSSGLVSVSCAGCVKFNLTQKCGGTIQILYRGTWESVCLPNVFSREGELLCQELECDNPVSLQRDQIEQSEEEKQGQKIPEMSLQCSSENKKLQHCLIKKKECKKPSVIYCGGYQVKQLIAPIPINLYVGLSLGLLSLVVVVALCLFLRRRFVTRLKLRFSMRKESAFESGDYEDVEPNESKLFGPMEMRDLNRHESESGGDEENGRRSAESSLSYDDIDEEENVPAQPLSSGGDGTSSPGPGAGPSATHEHVTYEVEEDQQESYDDVVSMITPAETREEIAEVHERPKPKGLAIHDDEDYLEPDG</sequence>
<feature type="disulfide bond" evidence="9">
    <location>
        <begin position="92"/>
        <end position="102"/>
    </location>
</feature>
<keyword evidence="2 11" id="KW-0812">Transmembrane</keyword>
<feature type="domain" description="SRCR" evidence="13">
    <location>
        <begin position="829"/>
        <end position="931"/>
    </location>
</feature>
<feature type="domain" description="SRCR" evidence="13">
    <location>
        <begin position="126"/>
        <end position="236"/>
    </location>
</feature>
<comment type="caution">
    <text evidence="9">Lacks conserved residue(s) required for the propagation of feature annotation.</text>
</comment>
<feature type="signal peptide" evidence="12">
    <location>
        <begin position="1"/>
        <end position="18"/>
    </location>
</feature>
<evidence type="ECO:0000259" key="13">
    <source>
        <dbReference type="PROSITE" id="PS50287"/>
    </source>
</evidence>
<dbReference type="GO" id="GO:0005615">
    <property type="term" value="C:extracellular space"/>
    <property type="evidence" value="ECO:0007669"/>
    <property type="project" value="TreeGrafter"/>
</dbReference>
<feature type="compositionally biased region" description="Acidic residues" evidence="10">
    <location>
        <begin position="1261"/>
        <end position="1270"/>
    </location>
</feature>
<feature type="chain" id="PRO_5021391374" description="SRCR domain-containing protein" evidence="12">
    <location>
        <begin position="19"/>
        <end position="1311"/>
    </location>
</feature>
<dbReference type="InterPro" id="IPR001190">
    <property type="entry name" value="SRCR"/>
</dbReference>
<feature type="disulfide bond" evidence="9">
    <location>
        <begin position="583"/>
        <end position="593"/>
    </location>
</feature>
<dbReference type="STRING" id="62062.ENSHHUP00000077176"/>
<feature type="disulfide bond" evidence="9">
    <location>
        <begin position="382"/>
        <end position="392"/>
    </location>
</feature>
<evidence type="ECO:0000256" key="8">
    <source>
        <dbReference type="ARBA" id="ARBA00023180"/>
    </source>
</evidence>
<feature type="domain" description="SRCR" evidence="13">
    <location>
        <begin position="552"/>
        <end position="610"/>
    </location>
</feature>
<proteinExistence type="predicted"/>
<evidence type="ECO:0000256" key="5">
    <source>
        <dbReference type="ARBA" id="ARBA00022989"/>
    </source>
</evidence>
<feature type="domain" description="SRCR" evidence="13">
    <location>
        <begin position="241"/>
        <end position="289"/>
    </location>
</feature>
<evidence type="ECO:0000256" key="12">
    <source>
        <dbReference type="SAM" id="SignalP"/>
    </source>
</evidence>
<dbReference type="SMART" id="SM00202">
    <property type="entry name" value="SR"/>
    <property type="match status" value="7"/>
</dbReference>
<dbReference type="Pfam" id="PF00530">
    <property type="entry name" value="SRCR"/>
    <property type="match status" value="9"/>
</dbReference>
<dbReference type="InterPro" id="IPR036772">
    <property type="entry name" value="SRCR-like_dom_sf"/>
</dbReference>
<evidence type="ECO:0000256" key="11">
    <source>
        <dbReference type="SAM" id="Phobius"/>
    </source>
</evidence>
<accession>A0A4W5QI40</accession>
<dbReference type="Ensembl" id="ENSHHUT00000079682.1">
    <property type="protein sequence ID" value="ENSHHUP00000077176.1"/>
    <property type="gene ID" value="ENSHHUG00000045099.1"/>
</dbReference>
<feature type="disulfide bond" evidence="9">
    <location>
        <begin position="483"/>
        <end position="493"/>
    </location>
</feature>
<keyword evidence="15" id="KW-1185">Reference proteome</keyword>
<dbReference type="PANTHER" id="PTHR48071:SF25">
    <property type="entry name" value="SCAVENGER RECEPTOR CYSTEINE-RICH TYPE 1 PROTEIN M160-LIKE ISOFORM X1"/>
    <property type="match status" value="1"/>
</dbReference>
<feature type="domain" description="SRCR" evidence="13">
    <location>
        <begin position="724"/>
        <end position="824"/>
    </location>
</feature>
<dbReference type="PANTHER" id="PTHR48071">
    <property type="entry name" value="SRCR DOMAIN-CONTAINING PROTEIN"/>
    <property type="match status" value="1"/>
</dbReference>
<keyword evidence="8" id="KW-0325">Glycoprotein</keyword>
<evidence type="ECO:0000256" key="4">
    <source>
        <dbReference type="ARBA" id="ARBA00022737"/>
    </source>
</evidence>
<dbReference type="GO" id="GO:0004252">
    <property type="term" value="F:serine-type endopeptidase activity"/>
    <property type="evidence" value="ECO:0007669"/>
    <property type="project" value="TreeGrafter"/>
</dbReference>
<feature type="compositionally biased region" description="Low complexity" evidence="10">
    <location>
        <begin position="1242"/>
        <end position="1253"/>
    </location>
</feature>
<name>A0A4W5QI40_9TELE</name>
<evidence type="ECO:0000256" key="2">
    <source>
        <dbReference type="ARBA" id="ARBA00022692"/>
    </source>
</evidence>
<feature type="compositionally biased region" description="Basic and acidic residues" evidence="10">
    <location>
        <begin position="1193"/>
        <end position="1215"/>
    </location>
</feature>
<reference evidence="14" key="2">
    <citation type="submission" date="2025-08" db="UniProtKB">
        <authorList>
            <consortium name="Ensembl"/>
        </authorList>
    </citation>
    <scope>IDENTIFICATION</scope>
</reference>
<reference evidence="15" key="1">
    <citation type="submission" date="2018-06" db="EMBL/GenBank/DDBJ databases">
        <title>Genome assembly of Danube salmon.</title>
        <authorList>
            <person name="Macqueen D.J."/>
            <person name="Gundappa M.K."/>
        </authorList>
    </citation>
    <scope>NUCLEOTIDE SEQUENCE [LARGE SCALE GENOMIC DNA]</scope>
</reference>
<evidence type="ECO:0000313" key="14">
    <source>
        <dbReference type="Ensembl" id="ENSHHUP00000077176.1"/>
    </source>
</evidence>
<feature type="domain" description="SRCR" evidence="13">
    <location>
        <begin position="617"/>
        <end position="719"/>
    </location>
</feature>
<dbReference type="PRINTS" id="PR00258">
    <property type="entry name" value="SPERACTRCPTR"/>
</dbReference>
<reference evidence="14" key="3">
    <citation type="submission" date="2025-09" db="UniProtKB">
        <authorList>
            <consortium name="Ensembl"/>
        </authorList>
    </citation>
    <scope>IDENTIFICATION</scope>
</reference>
<dbReference type="PROSITE" id="PS50287">
    <property type="entry name" value="SRCR_2"/>
    <property type="match status" value="11"/>
</dbReference>
<feature type="disulfide bond" evidence="9">
    <location>
        <begin position="1091"/>
        <end position="1101"/>
    </location>
</feature>
<feature type="disulfide bond" evidence="9">
    <location>
        <begin position="794"/>
        <end position="804"/>
    </location>
</feature>
<feature type="compositionally biased region" description="Acidic residues" evidence="10">
    <location>
        <begin position="1302"/>
        <end position="1311"/>
    </location>
</feature>
<dbReference type="FunFam" id="3.10.250.10:FF:000016">
    <property type="entry name" value="Scavenger receptor cysteine-rich protein type 12"/>
    <property type="match status" value="2"/>
</dbReference>
<evidence type="ECO:0000256" key="7">
    <source>
        <dbReference type="ARBA" id="ARBA00023157"/>
    </source>
</evidence>
<dbReference type="Proteomes" id="UP000314982">
    <property type="component" value="Unassembled WGS sequence"/>
</dbReference>